<comment type="caution">
    <text evidence="8">The sequence shown here is derived from an EMBL/GenBank/DDBJ whole genome shotgun (WGS) entry which is preliminary data.</text>
</comment>
<dbReference type="AlphaFoldDB" id="A0A2G5UPS5"/>
<dbReference type="PANTHER" id="PTHR11616">
    <property type="entry name" value="SODIUM/CHLORIDE DEPENDENT TRANSPORTER"/>
    <property type="match status" value="1"/>
</dbReference>
<feature type="transmembrane region" description="Helical" evidence="7">
    <location>
        <begin position="164"/>
        <end position="188"/>
    </location>
</feature>
<dbReference type="InterPro" id="IPR037272">
    <property type="entry name" value="SNS_sf"/>
</dbReference>
<dbReference type="InterPro" id="IPR000175">
    <property type="entry name" value="Na/ntran_symport"/>
</dbReference>
<feature type="transmembrane region" description="Helical" evidence="7">
    <location>
        <begin position="200"/>
        <end position="220"/>
    </location>
</feature>
<dbReference type="GO" id="GO:0005886">
    <property type="term" value="C:plasma membrane"/>
    <property type="evidence" value="ECO:0007669"/>
    <property type="project" value="TreeGrafter"/>
</dbReference>
<name>A0A2G5UPS5_9PELO</name>
<protein>
    <submittedName>
        <fullName evidence="8">Uncharacterized protein</fullName>
    </submittedName>
</protein>
<proteinExistence type="predicted"/>
<dbReference type="GO" id="GO:0005283">
    <property type="term" value="F:amino acid:sodium symporter activity"/>
    <property type="evidence" value="ECO:0007669"/>
    <property type="project" value="TreeGrafter"/>
</dbReference>
<feature type="transmembrane region" description="Helical" evidence="7">
    <location>
        <begin position="551"/>
        <end position="577"/>
    </location>
</feature>
<comment type="subcellular location">
    <subcellularLocation>
        <location evidence="1">Membrane</location>
        <topology evidence="1">Multi-pass membrane protein</topology>
    </subcellularLocation>
</comment>
<keyword evidence="4" id="KW-0769">Symport</keyword>
<dbReference type="Pfam" id="PF00209">
    <property type="entry name" value="SNF"/>
    <property type="match status" value="1"/>
</dbReference>
<evidence type="ECO:0000256" key="6">
    <source>
        <dbReference type="ARBA" id="ARBA00023136"/>
    </source>
</evidence>
<accession>A0A2G5UPS5</accession>
<dbReference type="Proteomes" id="UP000230233">
    <property type="component" value="Chromosome III"/>
</dbReference>
<sequence>MLLHGSFYRKLIILLKAEKEYGQRLKVLPNGEIVVQCTPTMGRKTNDGKLASRENHTFNWIKRIAKSKLDEYFDCVPFYIRDDEQIGTYMTNLKNEDDEIVKSPAGDVPLILDPEELIDDVYESAIPRITVTEKERGWFFTVMAGLNISHAMGFPFVMMRFGGWYFLIPFLLTTIFLTIALNTVHYCLGQYTNMPPTVIFHRWAPIFSGVGLLVTVVQFISSACIRFDHRFVSMALDLFYSLTAIRPPYDGPSMIQGRMNAYRPICQENEIFHENQCLSMEHAFYREGKSDFDFFEFKILKNLQSDQFVVGHSTADLPPNRIFDSAYAHAHFISAATILAIFLFLVSLLLVEKYFTRIQHVVFYGMIVTCTLTCVHLVWKWDRNATIFIHVIGTNFSKLGEFKTWVNAAIHSMMIFGTVDACYISIGAVNAFENRPFLDLLRAKFFGFFALVLIFMTFGMTAVIGATIYMQRIEKRMLNVDDFRIILLNDEQIYEFLYVYFFQNMASKLLMLILIAVFCLWQMSSLMLLARGSVDHIYRLIKSSSRLPEFAIRYIVLIFHCATVLFIHLFLSAMIIFDMQQNGWVLAKRTVIPVFIFGLFQIMRYRFVYSTPEAFKVSPKLRPTLLKSFAEFKLQEKAINGKADMLKKKTMAEKFKNLISRKKKMPTREMSKEEKALEMILKKEQRRRK</sequence>
<organism evidence="8 9">
    <name type="scientific">Caenorhabditis nigoni</name>
    <dbReference type="NCBI Taxonomy" id="1611254"/>
    <lineage>
        <taxon>Eukaryota</taxon>
        <taxon>Metazoa</taxon>
        <taxon>Ecdysozoa</taxon>
        <taxon>Nematoda</taxon>
        <taxon>Chromadorea</taxon>
        <taxon>Rhabditida</taxon>
        <taxon>Rhabditina</taxon>
        <taxon>Rhabditomorpha</taxon>
        <taxon>Rhabditoidea</taxon>
        <taxon>Rhabditidae</taxon>
        <taxon>Peloderinae</taxon>
        <taxon>Caenorhabditis</taxon>
    </lineage>
</organism>
<evidence type="ECO:0000256" key="7">
    <source>
        <dbReference type="SAM" id="Phobius"/>
    </source>
</evidence>
<feature type="transmembrane region" description="Helical" evidence="7">
    <location>
        <begin position="509"/>
        <end position="530"/>
    </location>
</feature>
<keyword evidence="6 7" id="KW-0472">Membrane</keyword>
<dbReference type="STRING" id="1611254.A0A2G5UPS5"/>
<dbReference type="EMBL" id="PDUG01000003">
    <property type="protein sequence ID" value="PIC41554.1"/>
    <property type="molecule type" value="Genomic_DNA"/>
</dbReference>
<dbReference type="PANTHER" id="PTHR11616:SF241">
    <property type="entry name" value="SODIUM- AND CHLORIDE-DEPENDENT GLYCINE TRANSPORTER 2"/>
    <property type="match status" value="1"/>
</dbReference>
<feature type="transmembrane region" description="Helical" evidence="7">
    <location>
        <begin position="326"/>
        <end position="349"/>
    </location>
</feature>
<feature type="transmembrane region" description="Helical" evidence="7">
    <location>
        <begin position="361"/>
        <end position="379"/>
    </location>
</feature>
<feature type="transmembrane region" description="Helical" evidence="7">
    <location>
        <begin position="445"/>
        <end position="470"/>
    </location>
</feature>
<keyword evidence="2" id="KW-0813">Transport</keyword>
<gene>
    <name evidence="8" type="primary">Cnig_chr_III.g8933</name>
    <name evidence="8" type="ORF">B9Z55_008933</name>
</gene>
<dbReference type="SUPFAM" id="SSF161070">
    <property type="entry name" value="SNF-like"/>
    <property type="match status" value="1"/>
</dbReference>
<evidence type="ECO:0000256" key="4">
    <source>
        <dbReference type="ARBA" id="ARBA00022847"/>
    </source>
</evidence>
<keyword evidence="9" id="KW-1185">Reference proteome</keyword>
<evidence type="ECO:0000256" key="1">
    <source>
        <dbReference type="ARBA" id="ARBA00004141"/>
    </source>
</evidence>
<evidence type="ECO:0000256" key="5">
    <source>
        <dbReference type="ARBA" id="ARBA00022989"/>
    </source>
</evidence>
<evidence type="ECO:0000256" key="3">
    <source>
        <dbReference type="ARBA" id="ARBA00022692"/>
    </source>
</evidence>
<keyword evidence="3 7" id="KW-0812">Transmembrane</keyword>
<dbReference type="OrthoDB" id="5870960at2759"/>
<keyword evidence="5 7" id="KW-1133">Transmembrane helix</keyword>
<evidence type="ECO:0000313" key="8">
    <source>
        <dbReference type="EMBL" id="PIC41554.1"/>
    </source>
</evidence>
<evidence type="ECO:0000313" key="9">
    <source>
        <dbReference type="Proteomes" id="UP000230233"/>
    </source>
</evidence>
<evidence type="ECO:0000256" key="2">
    <source>
        <dbReference type="ARBA" id="ARBA00022448"/>
    </source>
</evidence>
<feature type="transmembrane region" description="Helical" evidence="7">
    <location>
        <begin position="408"/>
        <end position="433"/>
    </location>
</feature>
<dbReference type="GO" id="GO:0089718">
    <property type="term" value="P:amino acid import across plasma membrane"/>
    <property type="evidence" value="ECO:0007669"/>
    <property type="project" value="TreeGrafter"/>
</dbReference>
<reference evidence="9" key="1">
    <citation type="submission" date="2017-10" db="EMBL/GenBank/DDBJ databases">
        <title>Rapid genome shrinkage in a self-fertile nematode reveals novel sperm competition proteins.</title>
        <authorList>
            <person name="Yin D."/>
            <person name="Schwarz E.M."/>
            <person name="Thomas C.G."/>
            <person name="Felde R.L."/>
            <person name="Korf I.F."/>
            <person name="Cutter A.D."/>
            <person name="Schartner C.M."/>
            <person name="Ralston E.J."/>
            <person name="Meyer B.J."/>
            <person name="Haag E.S."/>
        </authorList>
    </citation>
    <scope>NUCLEOTIDE SEQUENCE [LARGE SCALE GENOMIC DNA]</scope>
    <source>
        <strain evidence="9">JU1422</strain>
    </source>
</reference>
<feature type="transmembrane region" description="Helical" evidence="7">
    <location>
        <begin position="138"/>
        <end position="158"/>
    </location>
</feature>
<dbReference type="PROSITE" id="PS50267">
    <property type="entry name" value="NA_NEUROTRAN_SYMP_3"/>
    <property type="match status" value="1"/>
</dbReference>